<dbReference type="Pfam" id="PF09587">
    <property type="entry name" value="PGA_cap"/>
    <property type="match status" value="1"/>
</dbReference>
<proteinExistence type="inferred from homology"/>
<dbReference type="OrthoDB" id="5405713at2"/>
<dbReference type="SMART" id="SM00854">
    <property type="entry name" value="PGA_cap"/>
    <property type="match status" value="1"/>
</dbReference>
<dbReference type="CDD" id="cd07381">
    <property type="entry name" value="MPP_CapA"/>
    <property type="match status" value="1"/>
</dbReference>
<name>A0A3A3GJB4_9BURK</name>
<dbReference type="InterPro" id="IPR052169">
    <property type="entry name" value="CW_Biosynth-Accessory"/>
</dbReference>
<dbReference type="Gene3D" id="3.60.21.10">
    <property type="match status" value="1"/>
</dbReference>
<evidence type="ECO:0000259" key="2">
    <source>
        <dbReference type="SMART" id="SM00854"/>
    </source>
</evidence>
<dbReference type="PANTHER" id="PTHR33393:SF11">
    <property type="entry name" value="POLYGLUTAMINE SYNTHESIS ACCESSORY PROTEIN RV0574C-RELATED"/>
    <property type="match status" value="1"/>
</dbReference>
<dbReference type="EMBL" id="QYUQ01000002">
    <property type="protein sequence ID" value="RJG01040.1"/>
    <property type="molecule type" value="Genomic_DNA"/>
</dbReference>
<evidence type="ECO:0000313" key="3">
    <source>
        <dbReference type="EMBL" id="RJG01040.1"/>
    </source>
</evidence>
<comment type="similarity">
    <text evidence="1">Belongs to the CapA family.</text>
</comment>
<accession>A0A3A3GJB4</accession>
<dbReference type="AlphaFoldDB" id="A0A3A3GJB4"/>
<organism evidence="3 4">
    <name type="scientific">Noviherbaspirillum sedimenti</name>
    <dbReference type="NCBI Taxonomy" id="2320865"/>
    <lineage>
        <taxon>Bacteria</taxon>
        <taxon>Pseudomonadati</taxon>
        <taxon>Pseudomonadota</taxon>
        <taxon>Betaproteobacteria</taxon>
        <taxon>Burkholderiales</taxon>
        <taxon>Oxalobacteraceae</taxon>
        <taxon>Noviherbaspirillum</taxon>
    </lineage>
</organism>
<evidence type="ECO:0000256" key="1">
    <source>
        <dbReference type="ARBA" id="ARBA00005662"/>
    </source>
</evidence>
<dbReference type="SUPFAM" id="SSF56300">
    <property type="entry name" value="Metallo-dependent phosphatases"/>
    <property type="match status" value="1"/>
</dbReference>
<gene>
    <name evidence="3" type="ORF">D3878_05120</name>
</gene>
<protein>
    <submittedName>
        <fullName evidence="3">CapA family protein</fullName>
    </submittedName>
</protein>
<keyword evidence="4" id="KW-1185">Reference proteome</keyword>
<dbReference type="PANTHER" id="PTHR33393">
    <property type="entry name" value="POLYGLUTAMINE SYNTHESIS ACCESSORY PROTEIN RV0574C-RELATED"/>
    <property type="match status" value="1"/>
</dbReference>
<feature type="domain" description="Capsule synthesis protein CapA" evidence="2">
    <location>
        <begin position="2"/>
        <end position="249"/>
    </location>
</feature>
<dbReference type="Proteomes" id="UP000266327">
    <property type="component" value="Unassembled WGS sequence"/>
</dbReference>
<dbReference type="InterPro" id="IPR019079">
    <property type="entry name" value="Capsule_synth_CapA"/>
</dbReference>
<reference evidence="4" key="1">
    <citation type="submission" date="2018-09" db="EMBL/GenBank/DDBJ databases">
        <authorList>
            <person name="Zhu H."/>
        </authorList>
    </citation>
    <scope>NUCLEOTIDE SEQUENCE [LARGE SCALE GENOMIC DNA]</scope>
    <source>
        <strain evidence="4">K1S02-23</strain>
    </source>
</reference>
<dbReference type="RefSeq" id="WP_119784490.1">
    <property type="nucleotide sequence ID" value="NZ_QYUQ01000002.1"/>
</dbReference>
<comment type="caution">
    <text evidence="3">The sequence shown here is derived from an EMBL/GenBank/DDBJ whole genome shotgun (WGS) entry which is preliminary data.</text>
</comment>
<dbReference type="InterPro" id="IPR029052">
    <property type="entry name" value="Metallo-depent_PP-like"/>
</dbReference>
<evidence type="ECO:0000313" key="4">
    <source>
        <dbReference type="Proteomes" id="UP000266327"/>
    </source>
</evidence>
<sequence length="324" mass="35162">MRVMFGGDVMLGRIVKEYILLHGPQYPLGPVAGLMRAADLTIVNLECAITASAHIWPGAPKAFYFGAPPQAIASLADAGVDLVSLANNHVLDYGVAGLHDTLRLLREHGIAQAGAGEQLAQAATPAIVERAGLRFGMAAFCDHQADFAARKDSPGMAYLDMADEAAALAAWADALAALRREQVDWPILSLHWGPNMVWRPSARFRRLAHGAIDMGWKILFGHSAHVFQGIELYRGCPILYAAGDLVDDYYVDPAFSNDHQLLIEIELDRSTVRGIFLHPVFIEDCQVRPASGERLRRIVATMTALCRELGTTVNAAGVLVLSKM</sequence>